<feature type="signal peptide" evidence="1">
    <location>
        <begin position="1"/>
        <end position="17"/>
    </location>
</feature>
<sequence>MKFVILALLALASGLHAEKLNLKDLGFVLFGKHGDGTKVTPAAGTCPLGTLPASVFLHKTFKKGDHFFTWVRPVHGKVDELVCGDVAVWKAAVGEVLLDLHFVGKPKDVKFLHLELFHPAVGSHHVFLKFAAAGAVEAHLGMGAFVVGVHGLVADLHKLEGLPAHPLVHALVAHAHHVAHVAAGAKDGLAANGGALVAA</sequence>
<name>A0A3B0N9Y4_THEAN</name>
<dbReference type="EMBL" id="UIVT01000004">
    <property type="protein sequence ID" value="SVP94115.1"/>
    <property type="molecule type" value="Genomic_DNA"/>
</dbReference>
<organism evidence="3">
    <name type="scientific">Theileria annulata</name>
    <dbReference type="NCBI Taxonomy" id="5874"/>
    <lineage>
        <taxon>Eukaryota</taxon>
        <taxon>Sar</taxon>
        <taxon>Alveolata</taxon>
        <taxon>Apicomplexa</taxon>
        <taxon>Aconoidasida</taxon>
        <taxon>Piroplasmida</taxon>
        <taxon>Theileriidae</taxon>
        <taxon>Theileria</taxon>
    </lineage>
</organism>
<dbReference type="EMBL" id="UIVS01000004">
    <property type="protein sequence ID" value="SVP94739.1"/>
    <property type="molecule type" value="Genomic_DNA"/>
</dbReference>
<proteinExistence type="predicted"/>
<feature type="chain" id="PRO_5036076085" evidence="1">
    <location>
        <begin position="18"/>
        <end position="199"/>
    </location>
</feature>
<gene>
    <name evidence="2" type="ORF">TAT_000311600</name>
    <name evidence="3" type="ORF">TAV_000311500</name>
</gene>
<dbReference type="VEuPathDB" id="PiroplasmaDB:TA07130"/>
<reference evidence="3" key="1">
    <citation type="submission" date="2018-07" db="EMBL/GenBank/DDBJ databases">
        <authorList>
            <person name="Quirk P.G."/>
            <person name="Krulwich T.A."/>
        </authorList>
    </citation>
    <scope>NUCLEOTIDE SEQUENCE</scope>
    <source>
        <strain evidence="3">Anand</strain>
    </source>
</reference>
<accession>A0A3B0N9Y4</accession>
<protein>
    <submittedName>
        <fullName evidence="3">Uncharacterized protein</fullName>
    </submittedName>
</protein>
<evidence type="ECO:0000256" key="1">
    <source>
        <dbReference type="SAM" id="SignalP"/>
    </source>
</evidence>
<keyword evidence="1" id="KW-0732">Signal</keyword>
<evidence type="ECO:0000313" key="2">
    <source>
        <dbReference type="EMBL" id="SVP94115.1"/>
    </source>
</evidence>
<dbReference type="AlphaFoldDB" id="A0A3B0N9Y4"/>
<evidence type="ECO:0000313" key="3">
    <source>
        <dbReference type="EMBL" id="SVP94739.1"/>
    </source>
</evidence>